<dbReference type="Proteomes" id="UP001057402">
    <property type="component" value="Chromosome 6"/>
</dbReference>
<name>A0ACB9QLP6_9MYRT</name>
<keyword evidence="2" id="KW-1185">Reference proteome</keyword>
<proteinExistence type="predicted"/>
<accession>A0ACB9QLP6</accession>
<organism evidence="1 2">
    <name type="scientific">Melastoma candidum</name>
    <dbReference type="NCBI Taxonomy" id="119954"/>
    <lineage>
        <taxon>Eukaryota</taxon>
        <taxon>Viridiplantae</taxon>
        <taxon>Streptophyta</taxon>
        <taxon>Embryophyta</taxon>
        <taxon>Tracheophyta</taxon>
        <taxon>Spermatophyta</taxon>
        <taxon>Magnoliopsida</taxon>
        <taxon>eudicotyledons</taxon>
        <taxon>Gunneridae</taxon>
        <taxon>Pentapetalae</taxon>
        <taxon>rosids</taxon>
        <taxon>malvids</taxon>
        <taxon>Myrtales</taxon>
        <taxon>Melastomataceae</taxon>
        <taxon>Melastomatoideae</taxon>
        <taxon>Melastomateae</taxon>
        <taxon>Melastoma</taxon>
    </lineage>
</organism>
<evidence type="ECO:0000313" key="1">
    <source>
        <dbReference type="EMBL" id="KAI4364583.1"/>
    </source>
</evidence>
<gene>
    <name evidence="1" type="ORF">MLD38_020656</name>
</gene>
<protein>
    <submittedName>
        <fullName evidence="1">Uncharacterized protein</fullName>
    </submittedName>
</protein>
<evidence type="ECO:0000313" key="2">
    <source>
        <dbReference type="Proteomes" id="UP001057402"/>
    </source>
</evidence>
<sequence length="1247" mass="140998">MQPQGARKRDGFTPTPPLPMDPPPSAAAAHHSFPNAKNLISVGELKRDSLRDSLRRIHDRASSILLFSLQWKDLEDHYAAAEASLKLRAQELEALEASVVRKLKEAGRWARMLGDRAEAKIRVLEDKVVGLAARERGLGREVEERLREVEEVERKVRMEGAAVCEEMARRGVELEGLFERVRVKEEMLRRRDVDLDCREKIIEDVERALEETLRQIGSKEKKLDEALKLVVSREKEIEEREMESEVRGREIEEKMAEVILREKAACEREKWAEVKGAESEGKLRELSSKTKEVDEKLDRVRLIEEELARRATEMTLIDEEIQKKLMVIGLKEKMFEDWVKEIESKKKDNEERLKEVLLKEKRLSEHNKRIDLLNEEANKNYELKMTELKQIEKSLEEKAKHIEEKEREANKVIAQADLKKKILEEPRKGIEESSKILEPSLEGKRLQIFMIKNREIDGSFQHNVLEIIKASLNPARLVLGTLQAFYPSCNRRDNLEAKCNIFRKENCLVLLEALRNLSPEIGQTEKEEALKFSRFWNRTMKGDAEIVNFFNLLAAYKLASFYLVDGLLKSVGRVRYSRKMPELCRVLGFTDKIPGLIRDLMKFNNLPSAIRYINAFKLNGVFPVEPLINKCISNSEDTSNSKSNSISAQKKARKRRLAEMNALMECIEEFRISSKHTERIREIISSLGHYPNLGSGVNRVDKTCRSEKLTASSPATAPRNVNYGADTTSEVPPNCHLNKHPKGATPAEAGQSIITAANSMHHLSEHQARIGQEVKNESKKNGSIEPSGKVDRRSLKIIFSGEVDCDKACEKAYKLLHASPDPARLVIDALKDNASSNMNGVGDFKLGMPLKACIQLLELLRKVSPMISPRLHQDAKDFAMTWKANLKARADDYVGIVCFLLFLSAFKLSPAFNAEEIVGLLDPASWRKHVLRTFEILGLNNAIPDLIQRLVEKNNWLHAFKYAHTFGMEDKFPLEPLLKDYMAHWEKKGADLCAAHPGSPLVQMNAIEKILTATRVVIKCINFYKLESRCLMEDFEARLRHLEKQKADMALKLKDANIEHSDGSNSPESEQETAEEPTVTGNSPRCSQDDAPISANVPTTAKAANQSTLMKTAAVPGNSSAASSNVDAAQVSKDAKSGCAMKMGGKRPRASGPPDQQPHEAKRQAQDHHPCWVQNANPGGYMNPGWTNCGPPPLPPYPQAHHHPYQMGHHPHMVAGRMAEVPMHKGWPAPYPDPRNPYDGPPPPHHW</sequence>
<dbReference type="EMBL" id="CM042885">
    <property type="protein sequence ID" value="KAI4364583.1"/>
    <property type="molecule type" value="Genomic_DNA"/>
</dbReference>
<comment type="caution">
    <text evidence="1">The sequence shown here is derived from an EMBL/GenBank/DDBJ whole genome shotgun (WGS) entry which is preliminary data.</text>
</comment>
<reference evidence="2" key="1">
    <citation type="journal article" date="2023" name="Front. Plant Sci.">
        <title>Chromosomal-level genome assembly of Melastoma candidum provides insights into trichome evolution.</title>
        <authorList>
            <person name="Zhong Y."/>
            <person name="Wu W."/>
            <person name="Sun C."/>
            <person name="Zou P."/>
            <person name="Liu Y."/>
            <person name="Dai S."/>
            <person name="Zhou R."/>
        </authorList>
    </citation>
    <scope>NUCLEOTIDE SEQUENCE [LARGE SCALE GENOMIC DNA]</scope>
</reference>